<evidence type="ECO:0000256" key="1">
    <source>
        <dbReference type="SAM" id="Phobius"/>
    </source>
</evidence>
<proteinExistence type="predicted"/>
<evidence type="ECO:0000313" key="2">
    <source>
        <dbReference type="EMBL" id="OEE59224.1"/>
    </source>
</evidence>
<accession>A0A1E5C136</accession>
<keyword evidence="1" id="KW-1133">Transmembrane helix</keyword>
<dbReference type="AlphaFoldDB" id="A0A1E5C136"/>
<dbReference type="EMBL" id="AJWN02000089">
    <property type="protein sequence ID" value="OEE59224.1"/>
    <property type="molecule type" value="Genomic_DNA"/>
</dbReference>
<organism evidence="2 3">
    <name type="scientific">Enterovibrio norvegicus FF-454</name>
    <dbReference type="NCBI Taxonomy" id="1185651"/>
    <lineage>
        <taxon>Bacteria</taxon>
        <taxon>Pseudomonadati</taxon>
        <taxon>Pseudomonadota</taxon>
        <taxon>Gammaproteobacteria</taxon>
        <taxon>Vibrionales</taxon>
        <taxon>Vibrionaceae</taxon>
        <taxon>Enterovibrio</taxon>
    </lineage>
</organism>
<keyword evidence="1" id="KW-0472">Membrane</keyword>
<dbReference type="Proteomes" id="UP000095039">
    <property type="component" value="Unassembled WGS sequence"/>
</dbReference>
<keyword evidence="1" id="KW-0812">Transmembrane</keyword>
<reference evidence="2 3" key="1">
    <citation type="journal article" date="2012" name="Science">
        <title>Ecological populations of bacteria act as socially cohesive units of antibiotic production and resistance.</title>
        <authorList>
            <person name="Cordero O.X."/>
            <person name="Wildschutte H."/>
            <person name="Kirkup B."/>
            <person name="Proehl S."/>
            <person name="Ngo L."/>
            <person name="Hussain F."/>
            <person name="Le Roux F."/>
            <person name="Mincer T."/>
            <person name="Polz M.F."/>
        </authorList>
    </citation>
    <scope>NUCLEOTIDE SEQUENCE [LARGE SCALE GENOMIC DNA]</scope>
    <source>
        <strain evidence="2 3">FF-454</strain>
    </source>
</reference>
<comment type="caution">
    <text evidence="2">The sequence shown here is derived from an EMBL/GenBank/DDBJ whole genome shotgun (WGS) entry which is preliminary data.</text>
</comment>
<dbReference type="RefSeq" id="WP_016959568.1">
    <property type="nucleotide sequence ID" value="NZ_AJWN02000089.1"/>
</dbReference>
<name>A0A1E5C136_9GAMM</name>
<protein>
    <submittedName>
        <fullName evidence="2">Uncharacterized protein</fullName>
    </submittedName>
</protein>
<feature type="transmembrane region" description="Helical" evidence="1">
    <location>
        <begin position="6"/>
        <end position="23"/>
    </location>
</feature>
<keyword evidence="3" id="KW-1185">Reference proteome</keyword>
<sequence length="96" mass="10940">MDVGVSILALVGAAAFYYFVLYSKPQDEDWQKLPTLSEYLSKHPECKADDPENAKCYSCSSDKVIFQPLTVHEDPRYKHICLSCKKTLFRSKAIMS</sequence>
<evidence type="ECO:0000313" key="3">
    <source>
        <dbReference type="Proteomes" id="UP000095039"/>
    </source>
</evidence>
<gene>
    <name evidence="2" type="ORF">A1OK_14370</name>
</gene>